<dbReference type="AlphaFoldDB" id="A0A921IL38"/>
<evidence type="ECO:0000256" key="2">
    <source>
        <dbReference type="SAM" id="Coils"/>
    </source>
</evidence>
<sequence>MVGKGSLNHNSREFYAPNVDPSRSHLNMEFCKEDIRTVYHELFDAAQQRYNARQTRSDRRIADYYTKISSSKQEKPFHEIVLQIGNKDDTGIGSETAELARQCLEAYARGFQARNRTLRMFSAHLHMDEATPHVHIDFVPYITGSKRGMDTRVSLKQALAQMGFVGGTRSATEWNLWVQREKQVLADIMQEHGIEWEQLGTHEEHLSVLEYKKQERSKEVKELDSAIAQKRTEVEKIEDTLQAVQKQVVDLDKIEAVSAKKALLSDRVTLPRSDFENLLHAAKQYAVYRRQDEQLQKLLDAAQEKIRQLESVMNSLKEKVADLTNRLGEQTARYRQALMGERARRMQMEKENTRLKREKAGMVALLRKHGIAWKDPPRWSGRKKS</sequence>
<dbReference type="GO" id="GO:0006310">
    <property type="term" value="P:DNA recombination"/>
    <property type="evidence" value="ECO:0007669"/>
    <property type="project" value="InterPro"/>
</dbReference>
<feature type="coiled-coil region" evidence="2">
    <location>
        <begin position="220"/>
        <end position="254"/>
    </location>
</feature>
<evidence type="ECO:0000256" key="1">
    <source>
        <dbReference type="ARBA" id="ARBA00010657"/>
    </source>
</evidence>
<organism evidence="3 4">
    <name type="scientific">Subdoligranulum variabile</name>
    <dbReference type="NCBI Taxonomy" id="214851"/>
    <lineage>
        <taxon>Bacteria</taxon>
        <taxon>Bacillati</taxon>
        <taxon>Bacillota</taxon>
        <taxon>Clostridia</taxon>
        <taxon>Eubacteriales</taxon>
        <taxon>Oscillospiraceae</taxon>
        <taxon>Subdoligranulum</taxon>
    </lineage>
</organism>
<dbReference type="Pfam" id="PF01076">
    <property type="entry name" value="Mob_Pre"/>
    <property type="match status" value="1"/>
</dbReference>
<feature type="coiled-coil region" evidence="2">
    <location>
        <begin position="285"/>
        <end position="358"/>
    </location>
</feature>
<dbReference type="Gene3D" id="1.10.287.1490">
    <property type="match status" value="1"/>
</dbReference>
<dbReference type="EMBL" id="DYVE01000260">
    <property type="protein sequence ID" value="HJG28966.1"/>
    <property type="molecule type" value="Genomic_DNA"/>
</dbReference>
<comment type="caution">
    <text evidence="3">The sequence shown here is derived from an EMBL/GenBank/DDBJ whole genome shotgun (WGS) entry which is preliminary data.</text>
</comment>
<comment type="similarity">
    <text evidence="1">Belongs to the plasmid mobilization pre family.</text>
</comment>
<dbReference type="Gene3D" id="3.30.930.30">
    <property type="match status" value="1"/>
</dbReference>
<reference evidence="3" key="1">
    <citation type="journal article" date="2021" name="PeerJ">
        <title>Extensive microbial diversity within the chicken gut microbiome revealed by metagenomics and culture.</title>
        <authorList>
            <person name="Gilroy R."/>
            <person name="Ravi A."/>
            <person name="Getino M."/>
            <person name="Pursley I."/>
            <person name="Horton D.L."/>
            <person name="Alikhan N.F."/>
            <person name="Baker D."/>
            <person name="Gharbi K."/>
            <person name="Hall N."/>
            <person name="Watson M."/>
            <person name="Adriaenssens E.M."/>
            <person name="Foster-Nyarko E."/>
            <person name="Jarju S."/>
            <person name="Secka A."/>
            <person name="Antonio M."/>
            <person name="Oren A."/>
            <person name="Chaudhuri R.R."/>
            <person name="La Ragione R."/>
            <person name="Hildebrand F."/>
            <person name="Pallen M.J."/>
        </authorList>
    </citation>
    <scope>NUCLEOTIDE SEQUENCE</scope>
    <source>
        <strain evidence="3">ChiBcec21-2208</strain>
    </source>
</reference>
<dbReference type="Proteomes" id="UP000782880">
    <property type="component" value="Unassembled WGS sequence"/>
</dbReference>
<protein>
    <submittedName>
        <fullName evidence="3">Plasmid recombination protein</fullName>
    </submittedName>
</protein>
<evidence type="ECO:0000313" key="4">
    <source>
        <dbReference type="Proteomes" id="UP000782880"/>
    </source>
</evidence>
<name>A0A921IL38_9FIRM</name>
<accession>A0A921IL38</accession>
<dbReference type="CDD" id="cd17242">
    <property type="entry name" value="MobM_relaxase"/>
    <property type="match status" value="1"/>
</dbReference>
<keyword evidence="2" id="KW-0175">Coiled coil</keyword>
<reference evidence="3" key="2">
    <citation type="submission" date="2021-09" db="EMBL/GenBank/DDBJ databases">
        <authorList>
            <person name="Gilroy R."/>
        </authorList>
    </citation>
    <scope>NUCLEOTIDE SEQUENCE</scope>
    <source>
        <strain evidence="3">ChiBcec21-2208</strain>
    </source>
</reference>
<dbReference type="GO" id="GO:0003677">
    <property type="term" value="F:DNA binding"/>
    <property type="evidence" value="ECO:0007669"/>
    <property type="project" value="InterPro"/>
</dbReference>
<evidence type="ECO:0000313" key="3">
    <source>
        <dbReference type="EMBL" id="HJG28966.1"/>
    </source>
</evidence>
<proteinExistence type="inferred from homology"/>
<dbReference type="InterPro" id="IPR001668">
    <property type="entry name" value="Mob_Pre"/>
</dbReference>
<gene>
    <name evidence="3" type="ORF">K8V20_10055</name>
</gene>